<feature type="active site" description="Tele-AMP-histidine intermediate" evidence="1">
    <location>
        <position position="100"/>
    </location>
</feature>
<comment type="caution">
    <text evidence="5">The sequence shown here is derived from an EMBL/GenBank/DDBJ whole genome shotgun (WGS) entry which is preliminary data.</text>
</comment>
<name>A0A4V3NZR6_9BACT</name>
<evidence type="ECO:0000259" key="4">
    <source>
        <dbReference type="PROSITE" id="PS51084"/>
    </source>
</evidence>
<dbReference type="RefSeq" id="WP_135870195.1">
    <property type="nucleotide sequence ID" value="NZ_SRSC01000002.1"/>
</dbReference>
<dbReference type="AlphaFoldDB" id="A0A4V3NZR6"/>
<dbReference type="CDD" id="cd01276">
    <property type="entry name" value="PKCI_related"/>
    <property type="match status" value="1"/>
</dbReference>
<evidence type="ECO:0000256" key="3">
    <source>
        <dbReference type="PROSITE-ProRule" id="PRU00464"/>
    </source>
</evidence>
<sequence length="114" mass="12622">MNDCLFCKMADGRIPVKKVYEDDLLFAIEDINPVAPVHMLLIPKKHLVNALELAPEDDQLIGAVHRVAASLARERGFDEEGFRLVNNTNAGAGQSVFHIHFHLLAGRKLGWPPG</sequence>
<reference evidence="5 6" key="1">
    <citation type="submission" date="2019-04" db="EMBL/GenBank/DDBJ databases">
        <title>Geobacter oryzae sp. nov., ferric-reducing bacteria isolated from paddy soil.</title>
        <authorList>
            <person name="Xu Z."/>
            <person name="Masuda Y."/>
            <person name="Itoh H."/>
            <person name="Senoo K."/>
        </authorList>
    </citation>
    <scope>NUCLEOTIDE SEQUENCE [LARGE SCALE GENOMIC DNA]</scope>
    <source>
        <strain evidence="5 6">Red111</strain>
    </source>
</reference>
<accession>A0A4V3NZR6</accession>
<proteinExistence type="predicted"/>
<gene>
    <name evidence="5" type="ORF">E4633_10530</name>
</gene>
<evidence type="ECO:0000256" key="2">
    <source>
        <dbReference type="PIRSR" id="PIRSR601310-3"/>
    </source>
</evidence>
<feature type="short sequence motif" description="Histidine triad motif" evidence="2 3">
    <location>
        <begin position="98"/>
        <end position="102"/>
    </location>
</feature>
<dbReference type="PANTHER" id="PTHR23089">
    <property type="entry name" value="HISTIDINE TRIAD HIT PROTEIN"/>
    <property type="match status" value="1"/>
</dbReference>
<dbReference type="PROSITE" id="PS00892">
    <property type="entry name" value="HIT_1"/>
    <property type="match status" value="1"/>
</dbReference>
<dbReference type="GO" id="GO:0003824">
    <property type="term" value="F:catalytic activity"/>
    <property type="evidence" value="ECO:0007669"/>
    <property type="project" value="InterPro"/>
</dbReference>
<dbReference type="PROSITE" id="PS51084">
    <property type="entry name" value="HIT_2"/>
    <property type="match status" value="1"/>
</dbReference>
<organism evidence="5 6">
    <name type="scientific">Geomonas terrae</name>
    <dbReference type="NCBI Taxonomy" id="2562681"/>
    <lineage>
        <taxon>Bacteria</taxon>
        <taxon>Pseudomonadati</taxon>
        <taxon>Thermodesulfobacteriota</taxon>
        <taxon>Desulfuromonadia</taxon>
        <taxon>Geobacterales</taxon>
        <taxon>Geobacteraceae</taxon>
        <taxon>Geomonas</taxon>
    </lineage>
</organism>
<keyword evidence="6" id="KW-1185">Reference proteome</keyword>
<protein>
    <submittedName>
        <fullName evidence="5">Histidine triad nucleotide-binding protein</fullName>
    </submittedName>
</protein>
<dbReference type="InterPro" id="IPR019808">
    <property type="entry name" value="Histidine_triad_CS"/>
</dbReference>
<dbReference type="InterPro" id="IPR011146">
    <property type="entry name" value="HIT-like"/>
</dbReference>
<dbReference type="SUPFAM" id="SSF54197">
    <property type="entry name" value="HIT-like"/>
    <property type="match status" value="1"/>
</dbReference>
<evidence type="ECO:0000256" key="1">
    <source>
        <dbReference type="PIRSR" id="PIRSR601310-1"/>
    </source>
</evidence>
<dbReference type="PRINTS" id="PR00332">
    <property type="entry name" value="HISTRIAD"/>
</dbReference>
<evidence type="ECO:0000313" key="6">
    <source>
        <dbReference type="Proteomes" id="UP000306416"/>
    </source>
</evidence>
<dbReference type="Proteomes" id="UP000306416">
    <property type="component" value="Unassembled WGS sequence"/>
</dbReference>
<dbReference type="InterPro" id="IPR036265">
    <property type="entry name" value="HIT-like_sf"/>
</dbReference>
<dbReference type="InterPro" id="IPR001310">
    <property type="entry name" value="Histidine_triad_HIT"/>
</dbReference>
<evidence type="ECO:0000313" key="5">
    <source>
        <dbReference type="EMBL" id="TGU72722.1"/>
    </source>
</evidence>
<dbReference type="Gene3D" id="3.30.428.10">
    <property type="entry name" value="HIT-like"/>
    <property type="match status" value="1"/>
</dbReference>
<feature type="domain" description="HIT" evidence="4">
    <location>
        <begin position="5"/>
        <end position="114"/>
    </location>
</feature>
<dbReference type="Pfam" id="PF01230">
    <property type="entry name" value="HIT"/>
    <property type="match status" value="1"/>
</dbReference>
<dbReference type="EMBL" id="SRSC01000002">
    <property type="protein sequence ID" value="TGU72722.1"/>
    <property type="molecule type" value="Genomic_DNA"/>
</dbReference>